<dbReference type="KEGG" id="smai:EXU30_17325"/>
<feature type="transmembrane region" description="Helical" evidence="1">
    <location>
        <begin position="108"/>
        <end position="127"/>
    </location>
</feature>
<keyword evidence="1" id="KW-1133">Transmembrane helix</keyword>
<dbReference type="RefSeq" id="WP_130602143.1">
    <property type="nucleotide sequence ID" value="NZ_CP036200.1"/>
</dbReference>
<keyword evidence="3" id="KW-1185">Reference proteome</keyword>
<evidence type="ECO:0000313" key="2">
    <source>
        <dbReference type="EMBL" id="QBF84235.1"/>
    </source>
</evidence>
<keyword evidence="1" id="KW-0812">Transmembrane</keyword>
<dbReference type="AlphaFoldDB" id="A0A411PL35"/>
<dbReference type="EMBL" id="CP036200">
    <property type="protein sequence ID" value="QBF84235.1"/>
    <property type="molecule type" value="Genomic_DNA"/>
</dbReference>
<name>A0A411PL35_9GAMM</name>
<reference evidence="2 3" key="1">
    <citation type="submission" date="2019-02" db="EMBL/GenBank/DDBJ databases">
        <title>Shewanella sp. D4-2 isolated from Dokdo Island.</title>
        <authorList>
            <person name="Baek K."/>
        </authorList>
    </citation>
    <scope>NUCLEOTIDE SEQUENCE [LARGE SCALE GENOMIC DNA]</scope>
    <source>
        <strain evidence="2 3">D4-2</strain>
    </source>
</reference>
<gene>
    <name evidence="2" type="ORF">EXU30_17325</name>
</gene>
<evidence type="ECO:0000313" key="3">
    <source>
        <dbReference type="Proteomes" id="UP000291106"/>
    </source>
</evidence>
<dbReference type="Proteomes" id="UP000291106">
    <property type="component" value="Chromosome"/>
</dbReference>
<feature type="transmembrane region" description="Helical" evidence="1">
    <location>
        <begin position="30"/>
        <end position="50"/>
    </location>
</feature>
<proteinExistence type="predicted"/>
<protein>
    <recommendedName>
        <fullName evidence="4">Transporter</fullName>
    </recommendedName>
</protein>
<keyword evidence="1" id="KW-0472">Membrane</keyword>
<dbReference type="OrthoDB" id="6303404at2"/>
<feature type="transmembrane region" description="Helical" evidence="1">
    <location>
        <begin position="155"/>
        <end position="171"/>
    </location>
</feature>
<feature type="transmembrane region" description="Helical" evidence="1">
    <location>
        <begin position="62"/>
        <end position="88"/>
    </location>
</feature>
<organism evidence="2 3">
    <name type="scientific">Shewanella maritima</name>
    <dbReference type="NCBI Taxonomy" id="2520507"/>
    <lineage>
        <taxon>Bacteria</taxon>
        <taxon>Pseudomonadati</taxon>
        <taxon>Pseudomonadota</taxon>
        <taxon>Gammaproteobacteria</taxon>
        <taxon>Alteromonadales</taxon>
        <taxon>Shewanellaceae</taxon>
        <taxon>Shewanella</taxon>
    </lineage>
</organism>
<accession>A0A411PL35</accession>
<sequence>MKASKHVQLNSSQLNPHKPALTAVQTVGKWMMVVCLGLYGGIGVLMLVSAIDDYLALGNIKLGLLCLMALCYCLTPWAGMIAVAVQQAPSNEHNSLENAGLKNIRHGTHFYISWLLGLSFLGFLFLVARPQWLWADYLGAPIALAFSVGDFSLGQGWMLDGYALIIVLLLGRRFKLSVNTAA</sequence>
<evidence type="ECO:0000256" key="1">
    <source>
        <dbReference type="SAM" id="Phobius"/>
    </source>
</evidence>
<evidence type="ECO:0008006" key="4">
    <source>
        <dbReference type="Google" id="ProtNLM"/>
    </source>
</evidence>